<evidence type="ECO:0000256" key="4">
    <source>
        <dbReference type="PROSITE-ProRule" id="PRU00409"/>
    </source>
</evidence>
<proteinExistence type="predicted"/>
<dbReference type="GO" id="GO:0046872">
    <property type="term" value="F:metal ion binding"/>
    <property type="evidence" value="ECO:0007669"/>
    <property type="project" value="InterPro"/>
</dbReference>
<keyword evidence="7" id="KW-1185">Reference proteome</keyword>
<reference evidence="7" key="1">
    <citation type="submission" date="2016-06" db="EMBL/GenBank/DDBJ databases">
        <authorList>
            <person name="Varghese N."/>
            <person name="Submissions Spin"/>
        </authorList>
    </citation>
    <scope>NUCLEOTIDE SEQUENCE [LARGE SCALE GENOMIC DNA]</scope>
    <source>
        <strain evidence="7">DSM 44815</strain>
    </source>
</reference>
<accession>A0A1A8Z5K8</accession>
<keyword evidence="3 4" id="KW-0067">ATP-binding</keyword>
<dbReference type="InterPro" id="IPR011761">
    <property type="entry name" value="ATP-grasp"/>
</dbReference>
<dbReference type="OrthoDB" id="3428978at2"/>
<evidence type="ECO:0000256" key="2">
    <source>
        <dbReference type="ARBA" id="ARBA00022741"/>
    </source>
</evidence>
<dbReference type="EMBL" id="LT594323">
    <property type="protein sequence ID" value="SBT39091.1"/>
    <property type="molecule type" value="Genomic_DNA"/>
</dbReference>
<dbReference type="GO" id="GO:0016874">
    <property type="term" value="F:ligase activity"/>
    <property type="evidence" value="ECO:0007669"/>
    <property type="project" value="UniProtKB-KW"/>
</dbReference>
<evidence type="ECO:0000313" key="7">
    <source>
        <dbReference type="Proteomes" id="UP000199385"/>
    </source>
</evidence>
<dbReference type="Proteomes" id="UP000199385">
    <property type="component" value="Chromosome I"/>
</dbReference>
<evidence type="ECO:0000259" key="5">
    <source>
        <dbReference type="PROSITE" id="PS50975"/>
    </source>
</evidence>
<dbReference type="InterPro" id="IPR003806">
    <property type="entry name" value="ATP-grasp_PylC-type"/>
</dbReference>
<dbReference type="Pfam" id="PF02655">
    <property type="entry name" value="ATP-grasp_3"/>
    <property type="match status" value="1"/>
</dbReference>
<dbReference type="AlphaFoldDB" id="A0A1A8Z5K8"/>
<dbReference type="InterPro" id="IPR052032">
    <property type="entry name" value="ATP-dep_AA_Ligase"/>
</dbReference>
<dbReference type="PANTHER" id="PTHR43585:SF2">
    <property type="entry name" value="ATP-GRASP ENZYME FSQD"/>
    <property type="match status" value="1"/>
</dbReference>
<gene>
    <name evidence="6" type="ORF">GA0070611_0788</name>
</gene>
<evidence type="ECO:0000313" key="6">
    <source>
        <dbReference type="EMBL" id="SBT39091.1"/>
    </source>
</evidence>
<dbReference type="SUPFAM" id="SSF56059">
    <property type="entry name" value="Glutathione synthetase ATP-binding domain-like"/>
    <property type="match status" value="1"/>
</dbReference>
<feature type="domain" description="ATP-grasp" evidence="5">
    <location>
        <begin position="116"/>
        <end position="302"/>
    </location>
</feature>
<dbReference type="RefSeq" id="WP_091657477.1">
    <property type="nucleotide sequence ID" value="NZ_LT594323.1"/>
</dbReference>
<keyword evidence="1" id="KW-0436">Ligase</keyword>
<dbReference type="STRING" id="261654.GA0070611_0788"/>
<dbReference type="GO" id="GO:0005524">
    <property type="term" value="F:ATP binding"/>
    <property type="evidence" value="ECO:0007669"/>
    <property type="project" value="UniProtKB-UniRule"/>
</dbReference>
<keyword evidence="2 4" id="KW-0547">Nucleotide-binding</keyword>
<sequence>MKPLVVNRHRLDWTVGAGGSHVPATGWDRPLLTRTWAGGLATWTREAFPDVVVTDMTKPRQLEAVCDWMARTRGVSHIVTLHEKDLLMAARVRARHGLEGPTEKQLLPYRDKLLMARTVAAAGLPCPPVTEATQSSVELPWKGRTVVKSRWGLGAMEVVVVDRAADIPRAVQQLGGRAQDLLLQEFVEGTMAHVDSVVHDGRIVFASASRYLQQPGHFDRMPYQGSVVLTDGPLHSALLSLNEQVLQALGLHDCVTHAEFFVTEDGLLFCEAAARPGGGGIDDIVARTHGVDLVRAAVRLQCGLDPMIQPAAPDGSTHGVIGVFQNVTDQDLADPLREVPGLVSYRRIIADIPGPALHATDYGHMVVLRAAGQEAFDSALAQVLAVVDKGSHRV</sequence>
<evidence type="ECO:0000256" key="3">
    <source>
        <dbReference type="ARBA" id="ARBA00022840"/>
    </source>
</evidence>
<dbReference type="PANTHER" id="PTHR43585">
    <property type="entry name" value="FUMIPYRROLE BIOSYNTHESIS PROTEIN C"/>
    <property type="match status" value="1"/>
</dbReference>
<organism evidence="6 7">
    <name type="scientific">Micromonospora auratinigra</name>
    <dbReference type="NCBI Taxonomy" id="261654"/>
    <lineage>
        <taxon>Bacteria</taxon>
        <taxon>Bacillati</taxon>
        <taxon>Actinomycetota</taxon>
        <taxon>Actinomycetes</taxon>
        <taxon>Micromonosporales</taxon>
        <taxon>Micromonosporaceae</taxon>
        <taxon>Micromonospora</taxon>
    </lineage>
</organism>
<dbReference type="PATRIC" id="fig|261654.4.peg.810"/>
<dbReference type="Gene3D" id="3.40.50.20">
    <property type="match status" value="1"/>
</dbReference>
<evidence type="ECO:0000256" key="1">
    <source>
        <dbReference type="ARBA" id="ARBA00022598"/>
    </source>
</evidence>
<name>A0A1A8Z5K8_9ACTN</name>
<protein>
    <submittedName>
        <fullName evidence="6">ATP-grasp domain-containing protein</fullName>
    </submittedName>
</protein>
<dbReference type="PROSITE" id="PS50975">
    <property type="entry name" value="ATP_GRASP"/>
    <property type="match status" value="1"/>
</dbReference>
<dbReference type="Gene3D" id="3.30.470.20">
    <property type="entry name" value="ATP-grasp fold, B domain"/>
    <property type="match status" value="1"/>
</dbReference>